<gene>
    <name evidence="2" type="ORF">C7457_0378</name>
</gene>
<evidence type="ECO:0000313" key="3">
    <source>
        <dbReference type="Proteomes" id="UP000280881"/>
    </source>
</evidence>
<proteinExistence type="predicted"/>
<organism evidence="2 3">
    <name type="scientific">Thermovibrio guaymasensis</name>
    <dbReference type="NCBI Taxonomy" id="240167"/>
    <lineage>
        <taxon>Bacteria</taxon>
        <taxon>Pseudomonadati</taxon>
        <taxon>Aquificota</taxon>
        <taxon>Aquificia</taxon>
        <taxon>Desulfurobacteriales</taxon>
        <taxon>Desulfurobacteriaceae</taxon>
        <taxon>Thermovibrio</taxon>
    </lineage>
</organism>
<dbReference type="AlphaFoldDB" id="A0A420W875"/>
<keyword evidence="2" id="KW-0255">Endonuclease</keyword>
<dbReference type="OrthoDB" id="14353at2"/>
<feature type="domain" description="Toprim" evidence="1">
    <location>
        <begin position="21"/>
        <end position="101"/>
    </location>
</feature>
<dbReference type="Proteomes" id="UP000280881">
    <property type="component" value="Unassembled WGS sequence"/>
</dbReference>
<keyword evidence="3" id="KW-1185">Reference proteome</keyword>
<keyword evidence="2" id="KW-0378">Hydrolase</keyword>
<dbReference type="SMART" id="SM00493">
    <property type="entry name" value="TOPRIM"/>
    <property type="match status" value="1"/>
</dbReference>
<dbReference type="PANTHER" id="PTHR39964">
    <property type="entry name" value="UPF0292 PROTEIN TK1411"/>
    <property type="match status" value="1"/>
</dbReference>
<name>A0A420W875_9BACT</name>
<dbReference type="SUPFAM" id="SSF110455">
    <property type="entry name" value="Toprim domain"/>
    <property type="match status" value="1"/>
</dbReference>
<dbReference type="Gene3D" id="3.40.1360.10">
    <property type="match status" value="1"/>
</dbReference>
<dbReference type="EMBL" id="RBIE01000001">
    <property type="protein sequence ID" value="RKQ63504.1"/>
    <property type="molecule type" value="Genomic_DNA"/>
</dbReference>
<dbReference type="PROSITE" id="PS50880">
    <property type="entry name" value="TOPRIM"/>
    <property type="match status" value="1"/>
</dbReference>
<protein>
    <submittedName>
        <fullName evidence="2">5S rRNA maturation endonuclease (Ribonuclease M5)</fullName>
    </submittedName>
</protein>
<dbReference type="RefSeq" id="WP_121169750.1">
    <property type="nucleotide sequence ID" value="NZ_RBIE01000001.1"/>
</dbReference>
<comment type="caution">
    <text evidence="2">The sequence shown here is derived from an EMBL/GenBank/DDBJ whole genome shotgun (WGS) entry which is preliminary data.</text>
</comment>
<sequence>MDGELKRFLYRLKRFMLGKEGWVVLVEGKRDKMALERFDIGPVYTMKGRKFHDIAEELSEKYEGVVILTDLDRTGEDIYRKLSKILESYGLKVDGSFREDLKRSGVKFVEKIPQRVLEEGWN</sequence>
<dbReference type="InterPro" id="IPR006171">
    <property type="entry name" value="TOPRIM_dom"/>
</dbReference>
<accession>A0A420W875</accession>
<dbReference type="GO" id="GO:0004519">
    <property type="term" value="F:endonuclease activity"/>
    <property type="evidence" value="ECO:0007669"/>
    <property type="project" value="UniProtKB-KW"/>
</dbReference>
<dbReference type="PANTHER" id="PTHR39964:SF2">
    <property type="entry name" value="UPF0292 PROTEIN MJ1624"/>
    <property type="match status" value="1"/>
</dbReference>
<evidence type="ECO:0000259" key="1">
    <source>
        <dbReference type="PROSITE" id="PS50880"/>
    </source>
</evidence>
<evidence type="ECO:0000313" key="2">
    <source>
        <dbReference type="EMBL" id="RKQ63504.1"/>
    </source>
</evidence>
<keyword evidence="2" id="KW-0540">Nuclease</keyword>
<dbReference type="Pfam" id="PF01751">
    <property type="entry name" value="Toprim"/>
    <property type="match status" value="1"/>
</dbReference>
<reference evidence="2 3" key="1">
    <citation type="submission" date="2018-10" db="EMBL/GenBank/DDBJ databases">
        <title>Genomic Encyclopedia of Type Strains, Phase IV (KMG-IV): sequencing the most valuable type-strain genomes for metagenomic binning, comparative biology and taxonomic classification.</title>
        <authorList>
            <person name="Goeker M."/>
        </authorList>
    </citation>
    <scope>NUCLEOTIDE SEQUENCE [LARGE SCALE GENOMIC DNA]</scope>
    <source>
        <strain evidence="2 3">DSM 15521</strain>
    </source>
</reference>